<proteinExistence type="predicted"/>
<keyword evidence="2" id="KW-1185">Reference proteome</keyword>
<dbReference type="Gene3D" id="1.20.144.10">
    <property type="entry name" value="Phosphatidic acid phosphatase type 2/haloperoxidase"/>
    <property type="match status" value="2"/>
</dbReference>
<dbReference type="CDD" id="cd03392">
    <property type="entry name" value="PAP2_like_2"/>
    <property type="match status" value="1"/>
</dbReference>
<gene>
    <name evidence="1" type="ORF">TEHN7118_1970</name>
</gene>
<dbReference type="Proteomes" id="UP000236214">
    <property type="component" value="Unassembled WGS sequence"/>
</dbReference>
<organism evidence="1 2">
    <name type="scientific">Tetragenococcus halophilus subsp. halophilus</name>
    <dbReference type="NCBI Taxonomy" id="1513897"/>
    <lineage>
        <taxon>Bacteria</taxon>
        <taxon>Bacillati</taxon>
        <taxon>Bacillota</taxon>
        <taxon>Bacilli</taxon>
        <taxon>Lactobacillales</taxon>
        <taxon>Enterococcaceae</taxon>
        <taxon>Tetragenococcus</taxon>
    </lineage>
</organism>
<dbReference type="Pfam" id="PF01569">
    <property type="entry name" value="PAP2"/>
    <property type="match status" value="1"/>
</dbReference>
<dbReference type="InterPro" id="IPR036938">
    <property type="entry name" value="PAP2/HPO_sf"/>
</dbReference>
<dbReference type="AlphaFoldDB" id="A0A2H6DW83"/>
<dbReference type="EMBL" id="BDEC01000141">
    <property type="protein sequence ID" value="GBD69164.1"/>
    <property type="molecule type" value="Genomic_DNA"/>
</dbReference>
<dbReference type="PANTHER" id="PTHR14969:SF13">
    <property type="entry name" value="AT30094P"/>
    <property type="match status" value="1"/>
</dbReference>
<protein>
    <submittedName>
        <fullName evidence="1">Putative phosphatase</fullName>
    </submittedName>
</protein>
<dbReference type="InterPro" id="IPR000326">
    <property type="entry name" value="PAP2/HPO"/>
</dbReference>
<dbReference type="GeneID" id="64053091"/>
<dbReference type="PANTHER" id="PTHR14969">
    <property type="entry name" value="SPHINGOSINE-1-PHOSPHATE PHOSPHOHYDROLASE"/>
    <property type="match status" value="1"/>
</dbReference>
<dbReference type="SUPFAM" id="SSF48317">
    <property type="entry name" value="Acid phosphatase/Vanadium-dependent haloperoxidase"/>
    <property type="match status" value="1"/>
</dbReference>
<name>A0A2H6DW83_TETHA</name>
<evidence type="ECO:0000313" key="2">
    <source>
        <dbReference type="Proteomes" id="UP000236214"/>
    </source>
</evidence>
<dbReference type="RefSeq" id="WP_014123502.1">
    <property type="nucleotide sequence ID" value="NZ_BAABQP010000035.1"/>
</dbReference>
<reference evidence="1 2" key="1">
    <citation type="submission" date="2016-05" db="EMBL/GenBank/DDBJ databases">
        <title>Whole genome sequencing of Tetragenococcus halophilus subsp. halophilus NISL 7118.</title>
        <authorList>
            <person name="Shiwa Y."/>
            <person name="Nishimura I."/>
            <person name="Yoshikawa H."/>
            <person name="Koyama Y."/>
            <person name="Oguma T."/>
        </authorList>
    </citation>
    <scope>NUCLEOTIDE SEQUENCE [LARGE SCALE GENOMIC DNA]</scope>
    <source>
        <strain evidence="1 2">NISL 7118</strain>
    </source>
</reference>
<comment type="caution">
    <text evidence="1">The sequence shown here is derived from an EMBL/GenBank/DDBJ whole genome shotgun (WGS) entry which is preliminary data.</text>
</comment>
<sequence>MHKKLYMQFAASCTFLIFAFLSYVVKFYPEWLEPFDDTITTAVRSLSPNWDGFFLWITQFGNSVSIALLFLAVFLVLIRGKKYIDALWLASNVVIIAIIVNPLLKLFFSRERPLLEHLVVETSFSFPSGHATASMVFYGSLLLLVPLFIQSKVWRLSLQGLLAIFILLIGISRIYLGVHFPSDILGGYCESLTWLLFTYPMYRKQRLIRVLQKKQL</sequence>
<dbReference type="SMART" id="SM00014">
    <property type="entry name" value="acidPPc"/>
    <property type="match status" value="1"/>
</dbReference>
<evidence type="ECO:0000313" key="1">
    <source>
        <dbReference type="EMBL" id="GBD69164.1"/>
    </source>
</evidence>
<accession>A0A2H6DW83</accession>